<comment type="caution">
    <text evidence="1">The sequence shown here is derived from an EMBL/GenBank/DDBJ whole genome shotgun (WGS) entry which is preliminary data.</text>
</comment>
<proteinExistence type="predicted"/>
<reference evidence="1" key="1">
    <citation type="submission" date="2020-04" db="EMBL/GenBank/DDBJ databases">
        <title>Analysis of mating type loci in Filobasidium floriforme.</title>
        <authorList>
            <person name="Nowrousian M."/>
        </authorList>
    </citation>
    <scope>NUCLEOTIDE SEQUENCE</scope>
    <source>
        <strain evidence="1">CBS 6242</strain>
    </source>
</reference>
<protein>
    <submittedName>
        <fullName evidence="1">Uncharacterized protein</fullName>
    </submittedName>
</protein>
<evidence type="ECO:0000313" key="2">
    <source>
        <dbReference type="Proteomes" id="UP000812966"/>
    </source>
</evidence>
<keyword evidence="2" id="KW-1185">Reference proteome</keyword>
<gene>
    <name evidence="1" type="ORF">FFLO_00503</name>
</gene>
<dbReference type="AlphaFoldDB" id="A0A8K0JSY7"/>
<dbReference type="Proteomes" id="UP000812966">
    <property type="component" value="Unassembled WGS sequence"/>
</dbReference>
<accession>A0A8K0JSY7</accession>
<name>A0A8K0JSY7_9TREE</name>
<dbReference type="EMBL" id="JABELV010000006">
    <property type="protein sequence ID" value="KAG7571487.1"/>
    <property type="molecule type" value="Genomic_DNA"/>
</dbReference>
<organism evidence="1 2">
    <name type="scientific">Filobasidium floriforme</name>
    <dbReference type="NCBI Taxonomy" id="5210"/>
    <lineage>
        <taxon>Eukaryota</taxon>
        <taxon>Fungi</taxon>
        <taxon>Dikarya</taxon>
        <taxon>Basidiomycota</taxon>
        <taxon>Agaricomycotina</taxon>
        <taxon>Tremellomycetes</taxon>
        <taxon>Filobasidiales</taxon>
        <taxon>Filobasidiaceae</taxon>
        <taxon>Filobasidium</taxon>
    </lineage>
</organism>
<evidence type="ECO:0000313" key="1">
    <source>
        <dbReference type="EMBL" id="KAG7571487.1"/>
    </source>
</evidence>
<sequence length="238" mass="27241">MAEPSGEPVNSINPLKRSHDELELHQRQTWAWINDSTHTSSHEELRECIAIILRSHPETIPTFADVQRKQFQDRQNAVTRSELYGKVIDFDHFSKSCWKALNVTYSRMAPSKQYMHTQDVVDTIDEAITAIVERSEEAQRLDTYKSALETCRKIGKSIILSDPGEIRKAVMNSPVLESLAEAILDILNTVVMTDEDALEEGLMWVADNIKGYGSDEPWDEVIEKLDEMKQVRPKRRAT</sequence>